<keyword evidence="2" id="KW-1185">Reference proteome</keyword>
<accession>A0ACC6A7E2</accession>
<evidence type="ECO:0000313" key="1">
    <source>
        <dbReference type="EMBL" id="MCM3736489.1"/>
    </source>
</evidence>
<gene>
    <name evidence="1" type="ORF">M3215_11800</name>
</gene>
<comment type="caution">
    <text evidence="1">The sequence shown here is derived from an EMBL/GenBank/DDBJ whole genome shotgun (WGS) entry which is preliminary data.</text>
</comment>
<evidence type="ECO:0000313" key="2">
    <source>
        <dbReference type="Proteomes" id="UP001202289"/>
    </source>
</evidence>
<sequence>MKKQESQQLNNKDDKKLLLDEGTIGYFLTEDEHKKAIEVTSEIFRLSNQHKKK</sequence>
<proteinExistence type="predicted"/>
<reference evidence="1" key="1">
    <citation type="submission" date="2022-05" db="EMBL/GenBank/DDBJ databases">
        <title>Comparative Genomics of Spacecraft Associated Microbes.</title>
        <authorList>
            <person name="Tran M.T."/>
            <person name="Wright A."/>
            <person name="Seuylemezian A."/>
            <person name="Eisen J."/>
            <person name="Coil D."/>
        </authorList>
    </citation>
    <scope>NUCLEOTIDE SEQUENCE</scope>
    <source>
        <strain evidence="1">FAIRING 10M-2.2</strain>
    </source>
</reference>
<protein>
    <submittedName>
        <fullName evidence="1">Uncharacterized protein</fullName>
    </submittedName>
</protein>
<organism evidence="1 2">
    <name type="scientific">Bacillus cytotoxicus</name>
    <dbReference type="NCBI Taxonomy" id="580165"/>
    <lineage>
        <taxon>Bacteria</taxon>
        <taxon>Bacillati</taxon>
        <taxon>Bacillota</taxon>
        <taxon>Bacilli</taxon>
        <taxon>Bacillales</taxon>
        <taxon>Bacillaceae</taxon>
        <taxon>Bacillus</taxon>
        <taxon>Bacillus cereus group</taxon>
    </lineage>
</organism>
<dbReference type="EMBL" id="JAMBOP010000012">
    <property type="protein sequence ID" value="MCM3736489.1"/>
    <property type="molecule type" value="Genomic_DNA"/>
</dbReference>
<name>A0ACC6A7E2_9BACI</name>
<dbReference type="Proteomes" id="UP001202289">
    <property type="component" value="Unassembled WGS sequence"/>
</dbReference>